<dbReference type="EMBL" id="AMQN01014483">
    <property type="status" value="NOT_ANNOTATED_CDS"/>
    <property type="molecule type" value="Genomic_DNA"/>
</dbReference>
<evidence type="ECO:0000313" key="7">
    <source>
        <dbReference type="EMBL" id="ELT90232.1"/>
    </source>
</evidence>
<dbReference type="STRING" id="283909.R7T9P1"/>
<dbReference type="FunFam" id="1.25.40.250:FF:000001">
    <property type="entry name" value="Eukaryotic translation initiation factor 3 subunit K"/>
    <property type="match status" value="1"/>
</dbReference>
<dbReference type="FunCoup" id="R7T9P1">
    <property type="interactions" value="1801"/>
</dbReference>
<reference evidence="7 9" key="2">
    <citation type="journal article" date="2013" name="Nature">
        <title>Insights into bilaterian evolution from three spiralian genomes.</title>
        <authorList>
            <person name="Simakov O."/>
            <person name="Marletaz F."/>
            <person name="Cho S.J."/>
            <person name="Edsinger-Gonzales E."/>
            <person name="Havlak P."/>
            <person name="Hellsten U."/>
            <person name="Kuo D.H."/>
            <person name="Larsson T."/>
            <person name="Lv J."/>
            <person name="Arendt D."/>
            <person name="Savage R."/>
            <person name="Osoegawa K."/>
            <person name="de Jong P."/>
            <person name="Grimwood J."/>
            <person name="Chapman J.A."/>
            <person name="Shapiro H."/>
            <person name="Aerts A."/>
            <person name="Otillar R.P."/>
            <person name="Terry A.Y."/>
            <person name="Boore J.L."/>
            <person name="Grigoriev I.V."/>
            <person name="Lindberg D.R."/>
            <person name="Seaver E.C."/>
            <person name="Weisblat D.A."/>
            <person name="Putnam N.H."/>
            <person name="Rokhsar D.S."/>
        </authorList>
    </citation>
    <scope>NUCLEOTIDE SEQUENCE</scope>
    <source>
        <strain evidence="7 9">I ESC-2004</strain>
    </source>
</reference>
<feature type="domain" description="PCI" evidence="6">
    <location>
        <begin position="40"/>
        <end position="202"/>
    </location>
</feature>
<dbReference type="GO" id="GO:0003723">
    <property type="term" value="F:RNA binding"/>
    <property type="evidence" value="ECO:0007669"/>
    <property type="project" value="UniProtKB-UniRule"/>
</dbReference>
<dbReference type="PANTHER" id="PTHR13022:SF0">
    <property type="entry name" value="EUKARYOTIC TRANSLATION INITIATION FACTOR 3 SUBUNIT K"/>
    <property type="match status" value="1"/>
</dbReference>
<dbReference type="GO" id="GO:0001732">
    <property type="term" value="P:formation of cytoplasmic translation initiation complex"/>
    <property type="evidence" value="ECO:0007669"/>
    <property type="project" value="UniProtKB-UniRule"/>
</dbReference>
<reference evidence="8" key="3">
    <citation type="submission" date="2015-06" db="UniProtKB">
        <authorList>
            <consortium name="EnsemblMetazoa"/>
        </authorList>
    </citation>
    <scope>IDENTIFICATION</scope>
</reference>
<dbReference type="InterPro" id="IPR009374">
    <property type="entry name" value="eIF3k"/>
</dbReference>
<dbReference type="HAMAP" id="MF_03010">
    <property type="entry name" value="eIF3k"/>
    <property type="match status" value="1"/>
</dbReference>
<dbReference type="GO" id="GO:0006446">
    <property type="term" value="P:regulation of translational initiation"/>
    <property type="evidence" value="ECO:0007669"/>
    <property type="project" value="InterPro"/>
</dbReference>
<dbReference type="Gene3D" id="1.10.10.10">
    <property type="entry name" value="Winged helix-like DNA-binding domain superfamily/Winged helix DNA-binding domain"/>
    <property type="match status" value="1"/>
</dbReference>
<evidence type="ECO:0000313" key="9">
    <source>
        <dbReference type="Proteomes" id="UP000014760"/>
    </source>
</evidence>
<dbReference type="InterPro" id="IPR016020">
    <property type="entry name" value="Transl_init_fac_sub12_N_euk"/>
</dbReference>
<protein>
    <recommendedName>
        <fullName evidence="5">Eukaryotic translation initiation factor 3 subunit K</fullName>
        <shortName evidence="5">eIF3k</shortName>
    </recommendedName>
    <alternativeName>
        <fullName evidence="5">eIF-3 p25</fullName>
    </alternativeName>
</protein>
<dbReference type="OMA" id="GDDLCAD"/>
<dbReference type="OrthoDB" id="337745at2759"/>
<dbReference type="SUPFAM" id="SSF48371">
    <property type="entry name" value="ARM repeat"/>
    <property type="match status" value="1"/>
</dbReference>
<evidence type="ECO:0000259" key="6">
    <source>
        <dbReference type="PROSITE" id="PS50250"/>
    </source>
</evidence>
<evidence type="ECO:0000256" key="3">
    <source>
        <dbReference type="ARBA" id="ARBA00022917"/>
    </source>
</evidence>
<keyword evidence="1 5" id="KW-0963">Cytoplasm</keyword>
<proteinExistence type="inferred from homology"/>
<dbReference type="InterPro" id="IPR000717">
    <property type="entry name" value="PCI_dom"/>
</dbReference>
<evidence type="ECO:0000256" key="5">
    <source>
        <dbReference type="HAMAP-Rule" id="MF_03010"/>
    </source>
</evidence>
<keyword evidence="9" id="KW-1185">Reference proteome</keyword>
<comment type="similarity">
    <text evidence="5">Belongs to the eIF-3 subunit K family.</text>
</comment>
<dbReference type="GO" id="GO:0003743">
    <property type="term" value="F:translation initiation factor activity"/>
    <property type="evidence" value="ECO:0007669"/>
    <property type="project" value="UniProtKB-UniRule"/>
</dbReference>
<accession>R7T9P1</accession>
<keyword evidence="2 5" id="KW-0396">Initiation factor</keyword>
<gene>
    <name evidence="7" type="ORF">CAPTEDRAFT_154858</name>
</gene>
<dbReference type="InterPro" id="IPR033464">
    <property type="entry name" value="CSN8_PSD8_EIF3K"/>
</dbReference>
<dbReference type="InterPro" id="IPR036388">
    <property type="entry name" value="WH-like_DNA-bd_sf"/>
</dbReference>
<dbReference type="FunFam" id="1.10.10.10:FF:000212">
    <property type="entry name" value="Eukaryotic translation initiation factor 3 subunit K"/>
    <property type="match status" value="1"/>
</dbReference>
<evidence type="ECO:0000256" key="2">
    <source>
        <dbReference type="ARBA" id="ARBA00022540"/>
    </source>
</evidence>
<dbReference type="PROSITE" id="PS50250">
    <property type="entry name" value="PCI"/>
    <property type="match status" value="1"/>
</dbReference>
<dbReference type="InterPro" id="IPR036390">
    <property type="entry name" value="WH_DNA-bd_sf"/>
</dbReference>
<dbReference type="GO" id="GO:0033290">
    <property type="term" value="C:eukaryotic 48S preinitiation complex"/>
    <property type="evidence" value="ECO:0007669"/>
    <property type="project" value="UniProtKB-UniRule"/>
</dbReference>
<dbReference type="InterPro" id="IPR016024">
    <property type="entry name" value="ARM-type_fold"/>
</dbReference>
<organism evidence="7">
    <name type="scientific">Capitella teleta</name>
    <name type="common">Polychaete worm</name>
    <dbReference type="NCBI Taxonomy" id="283909"/>
    <lineage>
        <taxon>Eukaryota</taxon>
        <taxon>Metazoa</taxon>
        <taxon>Spiralia</taxon>
        <taxon>Lophotrochozoa</taxon>
        <taxon>Annelida</taxon>
        <taxon>Polychaeta</taxon>
        <taxon>Sedentaria</taxon>
        <taxon>Scolecida</taxon>
        <taxon>Capitellidae</taxon>
        <taxon>Capitella</taxon>
    </lineage>
</organism>
<dbReference type="EMBL" id="KB311001">
    <property type="protein sequence ID" value="ELT90232.1"/>
    <property type="molecule type" value="Genomic_DNA"/>
</dbReference>
<comment type="subunit">
    <text evidence="5">Component of the eukaryotic translation initiation factor 3 (eIF-3) complex.</text>
</comment>
<keyword evidence="3 5" id="KW-0648">Protein biosynthesis</keyword>
<dbReference type="HOGENOM" id="CLU_076723_1_0_1"/>
<dbReference type="GO" id="GO:0043022">
    <property type="term" value="F:ribosome binding"/>
    <property type="evidence" value="ECO:0007669"/>
    <property type="project" value="InterPro"/>
</dbReference>
<dbReference type="PANTHER" id="PTHR13022">
    <property type="entry name" value="EUKARYOTIC TRANSLATION INITIATION FACTOR 3 SUBUNIT 11"/>
    <property type="match status" value="1"/>
</dbReference>
<dbReference type="GO" id="GO:0016282">
    <property type="term" value="C:eukaryotic 43S preinitiation complex"/>
    <property type="evidence" value="ECO:0007669"/>
    <property type="project" value="UniProtKB-UniRule"/>
</dbReference>
<dbReference type="Proteomes" id="UP000014760">
    <property type="component" value="Unassembled WGS sequence"/>
</dbReference>
<reference evidence="9" key="1">
    <citation type="submission" date="2012-12" db="EMBL/GenBank/DDBJ databases">
        <authorList>
            <person name="Hellsten U."/>
            <person name="Grimwood J."/>
            <person name="Chapman J.A."/>
            <person name="Shapiro H."/>
            <person name="Aerts A."/>
            <person name="Otillar R.P."/>
            <person name="Terry A.Y."/>
            <person name="Boore J.L."/>
            <person name="Simakov O."/>
            <person name="Marletaz F."/>
            <person name="Cho S.-J."/>
            <person name="Edsinger-Gonzales E."/>
            <person name="Havlak P."/>
            <person name="Kuo D.-H."/>
            <person name="Larsson T."/>
            <person name="Lv J."/>
            <person name="Arendt D."/>
            <person name="Savage R."/>
            <person name="Osoegawa K."/>
            <person name="de Jong P."/>
            <person name="Lindberg D.R."/>
            <person name="Seaver E.C."/>
            <person name="Weisblat D.A."/>
            <person name="Putnam N.H."/>
            <person name="Grigoriev I.V."/>
            <person name="Rokhsar D.S."/>
        </authorList>
    </citation>
    <scope>NUCLEOTIDE SEQUENCE</scope>
    <source>
        <strain evidence="9">I ESC-2004</strain>
    </source>
</reference>
<dbReference type="Gene3D" id="1.25.40.250">
    <property type="entry name" value="ARM repeat, domain 1"/>
    <property type="match status" value="1"/>
</dbReference>
<comment type="function">
    <text evidence="4">Component of the eukaryotic translation initiation factor 3 (eIF-3) complex, which is required for several steps in the initiation of protein synthesis. The eIF-3 complex associates with the 40S ribosome and facilitates the recruitment of eIF-1, eIF-1A, eIF-2:GTP:methionyl-tRNAi and eIF-5 to form the 43S pre-initiation complex (43S PIC). The eIF-3 complex stimulates mRNA recruitment to the 43S PIC and scanning of the mRNA for AUG recognition. The eIF-3 complex is also required for disassembly and recycling of post-termination ribosomal complexes and subsequently prevents premature joining of the 40S and 60S ribosomal subunits prior to initiation. The eIF-3 complex specifically targets and initiates translation of a subset of mRNAs involved in cell proliferation, including cell cycling, differentiation and apoptosis, and uses different modes of RNA stem-loop binding to exert either translational activation or repression.</text>
</comment>
<comment type="function">
    <text evidence="5">Component of the eukaryotic translation initiation factor 3 (eIF-3) complex, which is involved in protein synthesis of a specialized repertoire of mRNAs and, together with other initiation factors, stimulates binding of mRNA and methionyl-tRNAi to the 40S ribosome. The eIF-3 complex specifically targets and initiates translation of a subset of mRNAs involved in cell proliferation.</text>
</comment>
<dbReference type="GO" id="GO:0005852">
    <property type="term" value="C:eukaryotic translation initiation factor 3 complex"/>
    <property type="evidence" value="ECO:0007669"/>
    <property type="project" value="UniProtKB-UniRule"/>
</dbReference>
<sequence>MAEAMRANVAALLRGIDRYNPENLGTLERYVELEITENLYDLEANLAVLKLYHFNPTYFQTNVTSQILLKALTNLPHTDFTLCKCLIDADKFVEEPLVGIVELANLLEMCQFREFWGKVKNQPEVTKMITGFEDSIRKFVCHVVAITYQTICKSELCQLLGDITEAEANVWINKYGWKDLNNGDVSVANQEENIKTKNITEKIVFDSVAGIIANTHGSR</sequence>
<evidence type="ECO:0000256" key="4">
    <source>
        <dbReference type="ARBA" id="ARBA00057041"/>
    </source>
</evidence>
<comment type="subcellular location">
    <subcellularLocation>
        <location evidence="5">Cytoplasm</location>
    </subcellularLocation>
</comment>
<evidence type="ECO:0000256" key="1">
    <source>
        <dbReference type="ARBA" id="ARBA00022490"/>
    </source>
</evidence>
<dbReference type="Pfam" id="PF10075">
    <property type="entry name" value="CSN8_PSD8_EIF3K"/>
    <property type="match status" value="1"/>
</dbReference>
<name>R7T9P1_CAPTE</name>
<dbReference type="SUPFAM" id="SSF46785">
    <property type="entry name" value="Winged helix' DNA-binding domain"/>
    <property type="match status" value="1"/>
</dbReference>
<dbReference type="AlphaFoldDB" id="R7T9P1"/>
<evidence type="ECO:0000313" key="8">
    <source>
        <dbReference type="EnsemblMetazoa" id="CapteP154858"/>
    </source>
</evidence>
<dbReference type="EnsemblMetazoa" id="CapteT154858">
    <property type="protein sequence ID" value="CapteP154858"/>
    <property type="gene ID" value="CapteG154858"/>
</dbReference>